<dbReference type="EMBL" id="CM001750">
    <property type="protein sequence ID" value="KJB73973.1"/>
    <property type="molecule type" value="Genomic_DNA"/>
</dbReference>
<dbReference type="Gramene" id="KJB73973">
    <property type="protein sequence ID" value="KJB73973"/>
    <property type="gene ID" value="B456_011G264900"/>
</dbReference>
<sequence length="74" mass="8295">MLGYCDPLCEEAPLLPKLRGYFAKFLRESCLTPLDWASGFSLEILSSQRELIKPCCSTSLASTSLVNFYKLSLQ</sequence>
<dbReference type="eggNOG" id="ENOG502SY3I">
    <property type="taxonomic scope" value="Eukaryota"/>
</dbReference>
<dbReference type="Proteomes" id="UP000032304">
    <property type="component" value="Chromosome 11"/>
</dbReference>
<evidence type="ECO:0000313" key="1">
    <source>
        <dbReference type="EMBL" id="KJB73973.1"/>
    </source>
</evidence>
<proteinExistence type="predicted"/>
<evidence type="ECO:0000313" key="2">
    <source>
        <dbReference type="Proteomes" id="UP000032304"/>
    </source>
</evidence>
<accession>A0A0D2TE08</accession>
<reference evidence="1 2" key="1">
    <citation type="journal article" date="2012" name="Nature">
        <title>Repeated polyploidization of Gossypium genomes and the evolution of spinnable cotton fibres.</title>
        <authorList>
            <person name="Paterson A.H."/>
            <person name="Wendel J.F."/>
            <person name="Gundlach H."/>
            <person name="Guo H."/>
            <person name="Jenkins J."/>
            <person name="Jin D."/>
            <person name="Llewellyn D."/>
            <person name="Showmaker K.C."/>
            <person name="Shu S."/>
            <person name="Udall J."/>
            <person name="Yoo M.J."/>
            <person name="Byers R."/>
            <person name="Chen W."/>
            <person name="Doron-Faigenboim A."/>
            <person name="Duke M.V."/>
            <person name="Gong L."/>
            <person name="Grimwood J."/>
            <person name="Grover C."/>
            <person name="Grupp K."/>
            <person name="Hu G."/>
            <person name="Lee T.H."/>
            <person name="Li J."/>
            <person name="Lin L."/>
            <person name="Liu T."/>
            <person name="Marler B.S."/>
            <person name="Page J.T."/>
            <person name="Roberts A.W."/>
            <person name="Romanel E."/>
            <person name="Sanders W.S."/>
            <person name="Szadkowski E."/>
            <person name="Tan X."/>
            <person name="Tang H."/>
            <person name="Xu C."/>
            <person name="Wang J."/>
            <person name="Wang Z."/>
            <person name="Zhang D."/>
            <person name="Zhang L."/>
            <person name="Ashrafi H."/>
            <person name="Bedon F."/>
            <person name="Bowers J.E."/>
            <person name="Brubaker C.L."/>
            <person name="Chee P.W."/>
            <person name="Das S."/>
            <person name="Gingle A.R."/>
            <person name="Haigler C.H."/>
            <person name="Harker D."/>
            <person name="Hoffmann L.V."/>
            <person name="Hovav R."/>
            <person name="Jones D.C."/>
            <person name="Lemke C."/>
            <person name="Mansoor S."/>
            <person name="ur Rahman M."/>
            <person name="Rainville L.N."/>
            <person name="Rambani A."/>
            <person name="Reddy U.K."/>
            <person name="Rong J.K."/>
            <person name="Saranga Y."/>
            <person name="Scheffler B.E."/>
            <person name="Scheffler J.A."/>
            <person name="Stelly D.M."/>
            <person name="Triplett B.A."/>
            <person name="Van Deynze A."/>
            <person name="Vaslin M.F."/>
            <person name="Waghmare V.N."/>
            <person name="Walford S.A."/>
            <person name="Wright R.J."/>
            <person name="Zaki E.A."/>
            <person name="Zhang T."/>
            <person name="Dennis E.S."/>
            <person name="Mayer K.F."/>
            <person name="Peterson D.G."/>
            <person name="Rokhsar D.S."/>
            <person name="Wang X."/>
            <person name="Schmutz J."/>
        </authorList>
    </citation>
    <scope>NUCLEOTIDE SEQUENCE [LARGE SCALE GENOMIC DNA]</scope>
</reference>
<protein>
    <submittedName>
        <fullName evidence="1">Uncharacterized protein</fullName>
    </submittedName>
</protein>
<organism evidence="1 2">
    <name type="scientific">Gossypium raimondii</name>
    <name type="common">Peruvian cotton</name>
    <name type="synonym">Gossypium klotzschianum subsp. raimondii</name>
    <dbReference type="NCBI Taxonomy" id="29730"/>
    <lineage>
        <taxon>Eukaryota</taxon>
        <taxon>Viridiplantae</taxon>
        <taxon>Streptophyta</taxon>
        <taxon>Embryophyta</taxon>
        <taxon>Tracheophyta</taxon>
        <taxon>Spermatophyta</taxon>
        <taxon>Magnoliopsida</taxon>
        <taxon>eudicotyledons</taxon>
        <taxon>Gunneridae</taxon>
        <taxon>Pentapetalae</taxon>
        <taxon>rosids</taxon>
        <taxon>malvids</taxon>
        <taxon>Malvales</taxon>
        <taxon>Malvaceae</taxon>
        <taxon>Malvoideae</taxon>
        <taxon>Gossypium</taxon>
    </lineage>
</organism>
<name>A0A0D2TE08_GOSRA</name>
<dbReference type="AlphaFoldDB" id="A0A0D2TE08"/>
<gene>
    <name evidence="1" type="ORF">B456_011G264900</name>
</gene>
<keyword evidence="2" id="KW-1185">Reference proteome</keyword>